<dbReference type="Pfam" id="PF08241">
    <property type="entry name" value="Methyltransf_11"/>
    <property type="match status" value="1"/>
</dbReference>
<dbReference type="SUPFAM" id="SSF46785">
    <property type="entry name" value="Winged helix' DNA-binding domain"/>
    <property type="match status" value="1"/>
</dbReference>
<dbReference type="InterPro" id="IPR000835">
    <property type="entry name" value="HTH_MarR-typ"/>
</dbReference>
<accession>A0A1I0ZBX2</accession>
<dbReference type="InterPro" id="IPR036388">
    <property type="entry name" value="WH-like_DNA-bd_sf"/>
</dbReference>
<evidence type="ECO:0000313" key="3">
    <source>
        <dbReference type="Proteomes" id="UP000198838"/>
    </source>
</evidence>
<dbReference type="EMBL" id="FOJY01000014">
    <property type="protein sequence ID" value="SFB23021.1"/>
    <property type="molecule type" value="Genomic_DNA"/>
</dbReference>
<evidence type="ECO:0000259" key="1">
    <source>
        <dbReference type="PROSITE" id="PS50995"/>
    </source>
</evidence>
<dbReference type="STRING" id="1120918.SAMN05216249_11433"/>
<reference evidence="2 3" key="1">
    <citation type="submission" date="2016-10" db="EMBL/GenBank/DDBJ databases">
        <authorList>
            <person name="de Groot N.N."/>
        </authorList>
    </citation>
    <scope>NUCLEOTIDE SEQUENCE [LARGE SCALE GENOMIC DNA]</scope>
    <source>
        <strain evidence="2 3">DSM 5522</strain>
    </source>
</reference>
<dbReference type="SMART" id="SM00347">
    <property type="entry name" value="HTH_MARR"/>
    <property type="match status" value="1"/>
</dbReference>
<dbReference type="RefSeq" id="WP_092873165.1">
    <property type="nucleotide sequence ID" value="NZ_FOJY01000014.1"/>
</dbReference>
<dbReference type="GO" id="GO:0008757">
    <property type="term" value="F:S-adenosylmethionine-dependent methyltransferase activity"/>
    <property type="evidence" value="ECO:0007669"/>
    <property type="project" value="InterPro"/>
</dbReference>
<dbReference type="GO" id="GO:0003700">
    <property type="term" value="F:DNA-binding transcription factor activity"/>
    <property type="evidence" value="ECO:0007669"/>
    <property type="project" value="InterPro"/>
</dbReference>
<dbReference type="Gene3D" id="3.40.50.150">
    <property type="entry name" value="Vaccinia Virus protein VP39"/>
    <property type="match status" value="1"/>
</dbReference>
<dbReference type="InterPro" id="IPR029063">
    <property type="entry name" value="SAM-dependent_MTases_sf"/>
</dbReference>
<gene>
    <name evidence="2" type="ORF">SAMN05216249_11433</name>
</gene>
<dbReference type="SUPFAM" id="SSF53335">
    <property type="entry name" value="S-adenosyl-L-methionine-dependent methyltransferases"/>
    <property type="match status" value="1"/>
</dbReference>
<dbReference type="CDD" id="cd02440">
    <property type="entry name" value="AdoMet_MTases"/>
    <property type="match status" value="1"/>
</dbReference>
<dbReference type="InterPro" id="IPR013216">
    <property type="entry name" value="Methyltransf_11"/>
</dbReference>
<name>A0A1I0ZBX2_9FIRM</name>
<proteinExistence type="predicted"/>
<feature type="domain" description="HTH marR-type" evidence="1">
    <location>
        <begin position="252"/>
        <end position="393"/>
    </location>
</feature>
<dbReference type="PANTHER" id="PTHR43591:SF24">
    <property type="entry name" value="2-METHOXY-6-POLYPRENYL-1,4-BENZOQUINOL METHYLASE, MITOCHONDRIAL"/>
    <property type="match status" value="1"/>
</dbReference>
<organism evidence="2 3">
    <name type="scientific">Acetitomaculum ruminis DSM 5522</name>
    <dbReference type="NCBI Taxonomy" id="1120918"/>
    <lineage>
        <taxon>Bacteria</taxon>
        <taxon>Bacillati</taxon>
        <taxon>Bacillota</taxon>
        <taxon>Clostridia</taxon>
        <taxon>Lachnospirales</taxon>
        <taxon>Lachnospiraceae</taxon>
        <taxon>Acetitomaculum</taxon>
    </lineage>
</organism>
<dbReference type="PROSITE" id="PS50995">
    <property type="entry name" value="HTH_MARR_2"/>
    <property type="match status" value="1"/>
</dbReference>
<sequence>MNKTIKEFWDYRAKSYGVLRSEHLNSSNFTFWKQELESNFPPGKRLRVLDIGTSTGFMAIAAASLGHHVYAIDISDKMIEEAKKASKNFLENDKLTFIHFKVMDAEALEYEDDYFDAVISRNTTWTLCDVKKTYEEAFRVLKPGGVFLNYDADYGKISFYNNFLETHDSKDIQDKEFVKYCKLSDEYKSQLPISFVSRPQWDVTVLRSLGFAHCEYETDISSKFNPHGNIGNKRSDMFFIYAVKPISRQSDSENVYMKIFMQHLFLKKREERFYANFFEKSNIPMSHFLVLLLLMEHEEGLRPSDISDYLLIPRQSITRIISSFIDNHYVKAIKNSKDARSFLAVITKKGKNYANHLFEQVSPSQIKAIDYCGVENWKEANKFYKNFLDYIENC</sequence>
<dbReference type="Pfam" id="PF12802">
    <property type="entry name" value="MarR_2"/>
    <property type="match status" value="1"/>
</dbReference>
<evidence type="ECO:0000313" key="2">
    <source>
        <dbReference type="EMBL" id="SFB23021.1"/>
    </source>
</evidence>
<keyword evidence="3" id="KW-1185">Reference proteome</keyword>
<dbReference type="AlphaFoldDB" id="A0A1I0ZBX2"/>
<protein>
    <submittedName>
        <fullName evidence="2">MarR family protein</fullName>
    </submittedName>
</protein>
<dbReference type="Gene3D" id="1.10.10.10">
    <property type="entry name" value="Winged helix-like DNA-binding domain superfamily/Winged helix DNA-binding domain"/>
    <property type="match status" value="1"/>
</dbReference>
<dbReference type="PANTHER" id="PTHR43591">
    <property type="entry name" value="METHYLTRANSFERASE"/>
    <property type="match status" value="1"/>
</dbReference>
<dbReference type="Proteomes" id="UP000198838">
    <property type="component" value="Unassembled WGS sequence"/>
</dbReference>
<dbReference type="InterPro" id="IPR036390">
    <property type="entry name" value="WH_DNA-bd_sf"/>
</dbReference>
<dbReference type="OrthoDB" id="9772751at2"/>